<sequence>MSPLTLKKSGASKGSVSKVSLDRRRQERMCSGEGGPARRKSPDVLHPDRPVSPPATLRQPLATQTDNNLLVIAVTALSDLATQTVSRSLIMTVTALSIALSSLAFQLALQTKLQSHPLLSVASPCLTGRDVTWNYLEHSAYLLS</sequence>
<proteinExistence type="predicted"/>
<reference evidence="2 3" key="1">
    <citation type="journal article" date="2019" name="Sci. Rep.">
        <title>Orb-weaving spider Araneus ventricosus genome elucidates the spidroin gene catalogue.</title>
        <authorList>
            <person name="Kono N."/>
            <person name="Nakamura H."/>
            <person name="Ohtoshi R."/>
            <person name="Moran D.A.P."/>
            <person name="Shinohara A."/>
            <person name="Yoshida Y."/>
            <person name="Fujiwara M."/>
            <person name="Mori M."/>
            <person name="Tomita M."/>
            <person name="Arakawa K."/>
        </authorList>
    </citation>
    <scope>NUCLEOTIDE SEQUENCE [LARGE SCALE GENOMIC DNA]</scope>
</reference>
<gene>
    <name evidence="2" type="ORF">AVEN_219789_1</name>
</gene>
<evidence type="ECO:0000256" key="1">
    <source>
        <dbReference type="SAM" id="MobiDB-lite"/>
    </source>
</evidence>
<feature type="compositionally biased region" description="Basic and acidic residues" evidence="1">
    <location>
        <begin position="20"/>
        <end position="30"/>
    </location>
</feature>
<dbReference type="AlphaFoldDB" id="A0A4Y2JWR2"/>
<organism evidence="2 3">
    <name type="scientific">Araneus ventricosus</name>
    <name type="common">Orbweaver spider</name>
    <name type="synonym">Epeira ventricosa</name>
    <dbReference type="NCBI Taxonomy" id="182803"/>
    <lineage>
        <taxon>Eukaryota</taxon>
        <taxon>Metazoa</taxon>
        <taxon>Ecdysozoa</taxon>
        <taxon>Arthropoda</taxon>
        <taxon>Chelicerata</taxon>
        <taxon>Arachnida</taxon>
        <taxon>Araneae</taxon>
        <taxon>Araneomorphae</taxon>
        <taxon>Entelegynae</taxon>
        <taxon>Araneoidea</taxon>
        <taxon>Araneidae</taxon>
        <taxon>Araneus</taxon>
    </lineage>
</organism>
<evidence type="ECO:0000313" key="2">
    <source>
        <dbReference type="EMBL" id="GBM94490.1"/>
    </source>
</evidence>
<protein>
    <submittedName>
        <fullName evidence="2">Uncharacterized protein</fullName>
    </submittedName>
</protein>
<accession>A0A4Y2JWR2</accession>
<feature type="compositionally biased region" description="Low complexity" evidence="1">
    <location>
        <begin position="7"/>
        <end position="19"/>
    </location>
</feature>
<feature type="region of interest" description="Disordered" evidence="1">
    <location>
        <begin position="1"/>
        <end position="61"/>
    </location>
</feature>
<feature type="compositionally biased region" description="Basic and acidic residues" evidence="1">
    <location>
        <begin position="40"/>
        <end position="49"/>
    </location>
</feature>
<dbReference type="Proteomes" id="UP000499080">
    <property type="component" value="Unassembled WGS sequence"/>
</dbReference>
<evidence type="ECO:0000313" key="3">
    <source>
        <dbReference type="Proteomes" id="UP000499080"/>
    </source>
</evidence>
<dbReference type="EMBL" id="BGPR01003975">
    <property type="protein sequence ID" value="GBM94490.1"/>
    <property type="molecule type" value="Genomic_DNA"/>
</dbReference>
<name>A0A4Y2JWR2_ARAVE</name>
<keyword evidence="3" id="KW-1185">Reference proteome</keyword>
<comment type="caution">
    <text evidence="2">The sequence shown here is derived from an EMBL/GenBank/DDBJ whole genome shotgun (WGS) entry which is preliminary data.</text>
</comment>